<dbReference type="HOGENOM" id="CLU_024003_0_3_1"/>
<evidence type="ECO:0000256" key="2">
    <source>
        <dbReference type="ARBA" id="ARBA00022598"/>
    </source>
</evidence>
<dbReference type="PROSITE" id="PS50889">
    <property type="entry name" value="S4"/>
    <property type="match status" value="1"/>
</dbReference>
<evidence type="ECO:0000256" key="5">
    <source>
        <dbReference type="ARBA" id="ARBA00022884"/>
    </source>
</evidence>
<dbReference type="PROSITE" id="PS00178">
    <property type="entry name" value="AA_TRNA_LIGASE_I"/>
    <property type="match status" value="1"/>
</dbReference>
<keyword evidence="4 11" id="KW-0067">ATP-binding</keyword>
<evidence type="ECO:0000256" key="6">
    <source>
        <dbReference type="ARBA" id="ARBA00022917"/>
    </source>
</evidence>
<dbReference type="Gene3D" id="1.10.240.10">
    <property type="entry name" value="Tyrosyl-Transfer RNA Synthetase"/>
    <property type="match status" value="1"/>
</dbReference>
<organism evidence="13 14">
    <name type="scientific">Dacryopinax primogenitus (strain DJM 731)</name>
    <name type="common">Brown rot fungus</name>
    <dbReference type="NCBI Taxonomy" id="1858805"/>
    <lineage>
        <taxon>Eukaryota</taxon>
        <taxon>Fungi</taxon>
        <taxon>Dikarya</taxon>
        <taxon>Basidiomycota</taxon>
        <taxon>Agaricomycotina</taxon>
        <taxon>Dacrymycetes</taxon>
        <taxon>Dacrymycetales</taxon>
        <taxon>Dacrymycetaceae</taxon>
        <taxon>Dacryopinax</taxon>
    </lineage>
</organism>
<evidence type="ECO:0000313" key="13">
    <source>
        <dbReference type="EMBL" id="EJU04247.1"/>
    </source>
</evidence>
<dbReference type="Gene3D" id="3.10.290.10">
    <property type="entry name" value="RNA-binding S4 domain"/>
    <property type="match status" value="1"/>
</dbReference>
<dbReference type="GO" id="GO:0005739">
    <property type="term" value="C:mitochondrion"/>
    <property type="evidence" value="ECO:0007669"/>
    <property type="project" value="TreeGrafter"/>
</dbReference>
<keyword evidence="7 11" id="KW-0030">Aminoacyl-tRNA synthetase</keyword>
<dbReference type="FunFam" id="1.10.240.10:FF:000001">
    <property type="entry name" value="Tyrosine--tRNA ligase"/>
    <property type="match status" value="1"/>
</dbReference>
<keyword evidence="6 11" id="KW-0648">Protein biosynthesis</keyword>
<evidence type="ECO:0000256" key="7">
    <source>
        <dbReference type="ARBA" id="ARBA00023146"/>
    </source>
</evidence>
<keyword evidence="14" id="KW-1185">Reference proteome</keyword>
<evidence type="ECO:0000256" key="3">
    <source>
        <dbReference type="ARBA" id="ARBA00022741"/>
    </source>
</evidence>
<dbReference type="InterPro" id="IPR002307">
    <property type="entry name" value="Tyr-tRNA-ligase"/>
</dbReference>
<dbReference type="InterPro" id="IPR001412">
    <property type="entry name" value="aa-tRNA-synth_I_CS"/>
</dbReference>
<dbReference type="InterPro" id="IPR024107">
    <property type="entry name" value="Tyr-tRNA-ligase_bac_1"/>
</dbReference>
<dbReference type="SUPFAM" id="SSF52374">
    <property type="entry name" value="Nucleotidylyl transferase"/>
    <property type="match status" value="1"/>
</dbReference>
<proteinExistence type="inferred from homology"/>
<dbReference type="GO" id="GO:0004831">
    <property type="term" value="F:tyrosine-tRNA ligase activity"/>
    <property type="evidence" value="ECO:0007669"/>
    <property type="project" value="UniProtKB-EC"/>
</dbReference>
<dbReference type="Pfam" id="PF00579">
    <property type="entry name" value="tRNA-synt_1b"/>
    <property type="match status" value="1"/>
</dbReference>
<comment type="similarity">
    <text evidence="11">Belongs to the class-I aminoacyl-tRNA synthetase family.</text>
</comment>
<evidence type="ECO:0000256" key="8">
    <source>
        <dbReference type="ARBA" id="ARBA00033323"/>
    </source>
</evidence>
<dbReference type="NCBIfam" id="TIGR00234">
    <property type="entry name" value="tyrS"/>
    <property type="match status" value="1"/>
</dbReference>
<keyword evidence="5 10" id="KW-0694">RNA-binding</keyword>
<dbReference type="PANTHER" id="PTHR11766">
    <property type="entry name" value="TYROSYL-TRNA SYNTHETASE"/>
    <property type="match status" value="1"/>
</dbReference>
<reference evidence="13 14" key="1">
    <citation type="journal article" date="2012" name="Science">
        <title>The Paleozoic origin of enzymatic lignin decomposition reconstructed from 31 fungal genomes.</title>
        <authorList>
            <person name="Floudas D."/>
            <person name="Binder M."/>
            <person name="Riley R."/>
            <person name="Barry K."/>
            <person name="Blanchette R.A."/>
            <person name="Henrissat B."/>
            <person name="Martinez A.T."/>
            <person name="Otillar R."/>
            <person name="Spatafora J.W."/>
            <person name="Yadav J.S."/>
            <person name="Aerts A."/>
            <person name="Benoit I."/>
            <person name="Boyd A."/>
            <person name="Carlson A."/>
            <person name="Copeland A."/>
            <person name="Coutinho P.M."/>
            <person name="de Vries R.P."/>
            <person name="Ferreira P."/>
            <person name="Findley K."/>
            <person name="Foster B."/>
            <person name="Gaskell J."/>
            <person name="Glotzer D."/>
            <person name="Gorecki P."/>
            <person name="Heitman J."/>
            <person name="Hesse C."/>
            <person name="Hori C."/>
            <person name="Igarashi K."/>
            <person name="Jurgens J.A."/>
            <person name="Kallen N."/>
            <person name="Kersten P."/>
            <person name="Kohler A."/>
            <person name="Kuees U."/>
            <person name="Kumar T.K.A."/>
            <person name="Kuo A."/>
            <person name="LaButti K."/>
            <person name="Larrondo L.F."/>
            <person name="Lindquist E."/>
            <person name="Ling A."/>
            <person name="Lombard V."/>
            <person name="Lucas S."/>
            <person name="Lundell T."/>
            <person name="Martin R."/>
            <person name="McLaughlin D.J."/>
            <person name="Morgenstern I."/>
            <person name="Morin E."/>
            <person name="Murat C."/>
            <person name="Nagy L.G."/>
            <person name="Nolan M."/>
            <person name="Ohm R.A."/>
            <person name="Patyshakuliyeva A."/>
            <person name="Rokas A."/>
            <person name="Ruiz-Duenas F.J."/>
            <person name="Sabat G."/>
            <person name="Salamov A."/>
            <person name="Samejima M."/>
            <person name="Schmutz J."/>
            <person name="Slot J.C."/>
            <person name="St John F."/>
            <person name="Stenlid J."/>
            <person name="Sun H."/>
            <person name="Sun S."/>
            <person name="Syed K."/>
            <person name="Tsang A."/>
            <person name="Wiebenga A."/>
            <person name="Young D."/>
            <person name="Pisabarro A."/>
            <person name="Eastwood D.C."/>
            <person name="Martin F."/>
            <person name="Cullen D."/>
            <person name="Grigoriev I.V."/>
            <person name="Hibbett D.S."/>
        </authorList>
    </citation>
    <scope>NUCLEOTIDE SEQUENCE [LARGE SCALE GENOMIC DNA]</scope>
    <source>
        <strain evidence="13 14">DJM-731 SS1</strain>
    </source>
</reference>
<evidence type="ECO:0000256" key="4">
    <source>
        <dbReference type="ARBA" id="ARBA00022840"/>
    </source>
</evidence>
<dbReference type="SUPFAM" id="SSF55174">
    <property type="entry name" value="Alpha-L RNA-binding motif"/>
    <property type="match status" value="1"/>
</dbReference>
<evidence type="ECO:0000256" key="1">
    <source>
        <dbReference type="ARBA" id="ARBA00013160"/>
    </source>
</evidence>
<evidence type="ECO:0000256" key="9">
    <source>
        <dbReference type="ARBA" id="ARBA00048248"/>
    </source>
</evidence>
<evidence type="ECO:0000256" key="10">
    <source>
        <dbReference type="PROSITE-ProRule" id="PRU00182"/>
    </source>
</evidence>
<comment type="catalytic activity">
    <reaction evidence="9 11">
        <text>tRNA(Tyr) + L-tyrosine + ATP = L-tyrosyl-tRNA(Tyr) + AMP + diphosphate + H(+)</text>
        <dbReference type="Rhea" id="RHEA:10220"/>
        <dbReference type="Rhea" id="RHEA-COMP:9706"/>
        <dbReference type="Rhea" id="RHEA-COMP:9707"/>
        <dbReference type="ChEBI" id="CHEBI:15378"/>
        <dbReference type="ChEBI" id="CHEBI:30616"/>
        <dbReference type="ChEBI" id="CHEBI:33019"/>
        <dbReference type="ChEBI" id="CHEBI:58315"/>
        <dbReference type="ChEBI" id="CHEBI:78442"/>
        <dbReference type="ChEBI" id="CHEBI:78536"/>
        <dbReference type="ChEBI" id="CHEBI:456215"/>
        <dbReference type="EC" id="6.1.1.1"/>
    </reaction>
</comment>
<dbReference type="PRINTS" id="PR01040">
    <property type="entry name" value="TRNASYNTHTYR"/>
</dbReference>
<dbReference type="OrthoDB" id="337870at2759"/>
<dbReference type="PANTHER" id="PTHR11766:SF0">
    <property type="entry name" value="TYROSINE--TRNA LIGASE, MITOCHONDRIAL"/>
    <property type="match status" value="1"/>
</dbReference>
<dbReference type="GO" id="GO:0006437">
    <property type="term" value="P:tyrosyl-tRNA aminoacylation"/>
    <property type="evidence" value="ECO:0007669"/>
    <property type="project" value="InterPro"/>
</dbReference>
<dbReference type="STRING" id="1858805.M5GD45"/>
<gene>
    <name evidence="13" type="ORF">DACRYDRAFT_48409</name>
</gene>
<feature type="domain" description="Tyrosine--tRNA ligase SYY-like C-terminal" evidence="12">
    <location>
        <begin position="400"/>
        <end position="466"/>
    </location>
</feature>
<sequence>MLVRPFCHGRIIKRTILVGTKRLASHQASVVDELRARGFVHDETRRVFSTLSDATKNKSTVYLGVDPSADSLHVGNLVALMALLHFHIRGHQTIALIGGATGMIGDPSGRSTERNLLSPEDLGRNVESITGQVQEFLQRGASYAGKRTRDVRAHHIPKVVNNLDWLGKMTMIDFLRVVGKHARVNQMIAKESVKARLESESGISFTEFTYQLLQAYDFYVLHKEHGCNIQIGGSDQWGNITAGTQLIRHLTADETGVGAETYGLTIPLLTTSDGEKFGKSAGNAVWLKEDKTTVFDFYQFFIRVEDADIERYLRILTLLPEEEITELIKWQKSSPELRVAQKRLADEVTELVHGEDGLARARTMTRVLYNTNIEELEADDIVKAFQGDPRLIQLEWSEIEGKVIPQFCLSHKMMPSLTVARQPIRQGGFYLNNERVEDVQRQLERRDFIQGRFAIMRAGKKQHLIVVTEVPREEHK</sequence>
<dbReference type="InterPro" id="IPR036986">
    <property type="entry name" value="S4_RNA-bd_sf"/>
</dbReference>
<dbReference type="GO" id="GO:0005524">
    <property type="term" value="F:ATP binding"/>
    <property type="evidence" value="ECO:0007669"/>
    <property type="project" value="UniProtKB-KW"/>
</dbReference>
<dbReference type="GO" id="GO:0005829">
    <property type="term" value="C:cytosol"/>
    <property type="evidence" value="ECO:0007669"/>
    <property type="project" value="TreeGrafter"/>
</dbReference>
<dbReference type="InterPro" id="IPR002305">
    <property type="entry name" value="aa-tRNA-synth_Ic"/>
</dbReference>
<dbReference type="InterPro" id="IPR054608">
    <property type="entry name" value="SYY-like_C"/>
</dbReference>
<dbReference type="InterPro" id="IPR024088">
    <property type="entry name" value="Tyr-tRNA-ligase_bac-type"/>
</dbReference>
<dbReference type="EC" id="6.1.1.1" evidence="1 11"/>
<dbReference type="Proteomes" id="UP000030653">
    <property type="component" value="Unassembled WGS sequence"/>
</dbReference>
<dbReference type="OMA" id="YMMAKDS"/>
<keyword evidence="3 11" id="KW-0547">Nucleotide-binding</keyword>
<dbReference type="Gene3D" id="3.40.50.620">
    <property type="entry name" value="HUPs"/>
    <property type="match status" value="1"/>
</dbReference>
<dbReference type="HAMAP" id="MF_02006">
    <property type="entry name" value="Tyr_tRNA_synth_type1"/>
    <property type="match status" value="1"/>
</dbReference>
<dbReference type="GeneID" id="63689893"/>
<protein>
    <recommendedName>
        <fullName evidence="1 11">Tyrosine--tRNA ligase</fullName>
        <ecNumber evidence="1 11">6.1.1.1</ecNumber>
    </recommendedName>
    <alternativeName>
        <fullName evidence="8 11">Tyrosyl-tRNA synthetase</fullName>
    </alternativeName>
</protein>
<evidence type="ECO:0000313" key="14">
    <source>
        <dbReference type="Proteomes" id="UP000030653"/>
    </source>
</evidence>
<dbReference type="EMBL" id="JH795858">
    <property type="protein sequence ID" value="EJU04247.1"/>
    <property type="molecule type" value="Genomic_DNA"/>
</dbReference>
<name>M5GD45_DACPD</name>
<dbReference type="Pfam" id="PF22421">
    <property type="entry name" value="SYY_C-terminal"/>
    <property type="match status" value="1"/>
</dbReference>
<evidence type="ECO:0000256" key="11">
    <source>
        <dbReference type="RuleBase" id="RU361234"/>
    </source>
</evidence>
<dbReference type="CDD" id="cd00805">
    <property type="entry name" value="TyrRS_core"/>
    <property type="match status" value="1"/>
</dbReference>
<evidence type="ECO:0000259" key="12">
    <source>
        <dbReference type="Pfam" id="PF22421"/>
    </source>
</evidence>
<keyword evidence="2 11" id="KW-0436">Ligase</keyword>
<dbReference type="AlphaFoldDB" id="M5GD45"/>
<dbReference type="GO" id="GO:0003723">
    <property type="term" value="F:RNA binding"/>
    <property type="evidence" value="ECO:0007669"/>
    <property type="project" value="UniProtKB-KW"/>
</dbReference>
<accession>M5GD45</accession>
<dbReference type="RefSeq" id="XP_040631141.1">
    <property type="nucleotide sequence ID" value="XM_040774831.1"/>
</dbReference>
<dbReference type="InterPro" id="IPR014729">
    <property type="entry name" value="Rossmann-like_a/b/a_fold"/>
</dbReference>